<accession>A0A0F9CEX7</accession>
<comment type="caution">
    <text evidence="1">The sequence shown here is derived from an EMBL/GenBank/DDBJ whole genome shotgun (WGS) entry which is preliminary data.</text>
</comment>
<evidence type="ECO:0000313" key="1">
    <source>
        <dbReference type="EMBL" id="KKK95261.1"/>
    </source>
</evidence>
<gene>
    <name evidence="1" type="ORF">LCGC14_2674580</name>
</gene>
<reference evidence="1" key="1">
    <citation type="journal article" date="2015" name="Nature">
        <title>Complex archaea that bridge the gap between prokaryotes and eukaryotes.</title>
        <authorList>
            <person name="Spang A."/>
            <person name="Saw J.H."/>
            <person name="Jorgensen S.L."/>
            <person name="Zaremba-Niedzwiedzka K."/>
            <person name="Martijn J."/>
            <person name="Lind A.E."/>
            <person name="van Eijk R."/>
            <person name="Schleper C."/>
            <person name="Guy L."/>
            <person name="Ettema T.J."/>
        </authorList>
    </citation>
    <scope>NUCLEOTIDE SEQUENCE</scope>
</reference>
<dbReference type="EMBL" id="LAZR01046986">
    <property type="protein sequence ID" value="KKK95261.1"/>
    <property type="molecule type" value="Genomic_DNA"/>
</dbReference>
<name>A0A0F9CEX7_9ZZZZ</name>
<dbReference type="AlphaFoldDB" id="A0A0F9CEX7"/>
<proteinExistence type="predicted"/>
<organism evidence="1">
    <name type="scientific">marine sediment metagenome</name>
    <dbReference type="NCBI Taxonomy" id="412755"/>
    <lineage>
        <taxon>unclassified sequences</taxon>
        <taxon>metagenomes</taxon>
        <taxon>ecological metagenomes</taxon>
    </lineage>
</organism>
<sequence length="203" mass="21840">MAFQAVPDTASVTIRYSLNGEIMENTVHAEKPGGYTIPNLQLLADLVDGKVGVFWKPIQPAAAIYADTTVRGLAEENDFVTTAVLNAGPGALIVSALPGNVTFSIKKASAQTGRSARGRLYWIGPHENMLTSNENVFNILDAIAMVDAVEEVREGIQNAGWTPVIVSRFQNKVQRAFGVTFNWVTTSSVDNFVDSQRGRLAGG</sequence>
<protein>
    <submittedName>
        <fullName evidence="1">Uncharacterized protein</fullName>
    </submittedName>
</protein>